<dbReference type="Gramene" id="OIT19766">
    <property type="protein sequence ID" value="OIT19766"/>
    <property type="gene ID" value="A4A49_54404"/>
</dbReference>
<comment type="caution">
    <text evidence="5">The sequence shown here is derived from an EMBL/GenBank/DDBJ whole genome shotgun (WGS) entry which is preliminary data.</text>
</comment>
<name>A0A1J6JRD4_NICAT</name>
<dbReference type="Proteomes" id="UP000187609">
    <property type="component" value="Unassembled WGS sequence"/>
</dbReference>
<feature type="chain" id="PRO_5012227642" evidence="3">
    <location>
        <begin position="24"/>
        <end position="187"/>
    </location>
</feature>
<dbReference type="SMR" id="A0A1J6JRD4"/>
<protein>
    <submittedName>
        <fullName evidence="5">Blue copper protein</fullName>
    </submittedName>
</protein>
<evidence type="ECO:0000256" key="3">
    <source>
        <dbReference type="SAM" id="SignalP"/>
    </source>
</evidence>
<keyword evidence="1" id="KW-0479">Metal-binding</keyword>
<dbReference type="GO" id="GO:0009055">
    <property type="term" value="F:electron transfer activity"/>
    <property type="evidence" value="ECO:0007669"/>
    <property type="project" value="InterPro"/>
</dbReference>
<dbReference type="OrthoDB" id="1933492at2759"/>
<keyword evidence="6" id="KW-1185">Reference proteome</keyword>
<evidence type="ECO:0000313" key="6">
    <source>
        <dbReference type="Proteomes" id="UP000187609"/>
    </source>
</evidence>
<dbReference type="PROSITE" id="PS51485">
    <property type="entry name" value="PHYTOCYANIN"/>
    <property type="match status" value="1"/>
</dbReference>
<evidence type="ECO:0000256" key="2">
    <source>
        <dbReference type="ARBA" id="ARBA00023180"/>
    </source>
</evidence>
<dbReference type="SUPFAM" id="SSF49503">
    <property type="entry name" value="Cupredoxins"/>
    <property type="match status" value="1"/>
</dbReference>
<keyword evidence="3" id="KW-0732">Signal</keyword>
<sequence length="187" mass="20675">MAFLKAMMVLLVVMMAILGSTMADVYQVGDSKGWTFNYNYDTWSFFKNFQVGDTLVFNYDPGLHNVRQVNVNDYNTCSNKTPIASFNSGSDSVILATPGDYYFLCDIPGHCASGLKLHVKIAIAAPTTPLVTPIAPSKGYPDHFPGTPTKKPLETLQPYHPSANTAYYSSKWFPMNILLPLILALCF</sequence>
<dbReference type="KEGG" id="nau:109221055"/>
<dbReference type="AlphaFoldDB" id="A0A1J6JRD4"/>
<evidence type="ECO:0000259" key="4">
    <source>
        <dbReference type="PROSITE" id="PS51485"/>
    </source>
</evidence>
<dbReference type="InterPro" id="IPR003245">
    <property type="entry name" value="Phytocyanin_dom"/>
</dbReference>
<dbReference type="GeneID" id="109221055"/>
<dbReference type="PANTHER" id="PTHR33021:SF179">
    <property type="entry name" value="OS09G0541100 PROTEIN"/>
    <property type="match status" value="1"/>
</dbReference>
<dbReference type="STRING" id="49451.A0A1J6JRD4"/>
<dbReference type="Pfam" id="PF02298">
    <property type="entry name" value="Cu_bind_like"/>
    <property type="match status" value="1"/>
</dbReference>
<dbReference type="FunFam" id="2.60.40.420:FF:000003">
    <property type="entry name" value="Blue copper"/>
    <property type="match status" value="1"/>
</dbReference>
<dbReference type="InterPro" id="IPR008972">
    <property type="entry name" value="Cupredoxin"/>
</dbReference>
<feature type="domain" description="Phytocyanin" evidence="4">
    <location>
        <begin position="24"/>
        <end position="123"/>
    </location>
</feature>
<dbReference type="InterPro" id="IPR039391">
    <property type="entry name" value="Phytocyanin-like"/>
</dbReference>
<reference evidence="5" key="1">
    <citation type="submission" date="2016-11" db="EMBL/GenBank/DDBJ databases">
        <title>The genome of Nicotiana attenuata.</title>
        <authorList>
            <person name="Xu S."/>
            <person name="Brockmoeller T."/>
            <person name="Gaquerel E."/>
            <person name="Navarro A."/>
            <person name="Kuhl H."/>
            <person name="Gase K."/>
            <person name="Ling Z."/>
            <person name="Zhou W."/>
            <person name="Kreitzer C."/>
            <person name="Stanke M."/>
            <person name="Tang H."/>
            <person name="Lyons E."/>
            <person name="Pandey P."/>
            <person name="Pandey S.P."/>
            <person name="Timmermann B."/>
            <person name="Baldwin I.T."/>
        </authorList>
    </citation>
    <scope>NUCLEOTIDE SEQUENCE [LARGE SCALE GENOMIC DNA]</scope>
    <source>
        <strain evidence="5">UT</strain>
    </source>
</reference>
<gene>
    <name evidence="5" type="primary">BCP_2</name>
    <name evidence="5" type="ORF">A4A49_54404</name>
</gene>
<feature type="signal peptide" evidence="3">
    <location>
        <begin position="1"/>
        <end position="23"/>
    </location>
</feature>
<evidence type="ECO:0000256" key="1">
    <source>
        <dbReference type="ARBA" id="ARBA00022723"/>
    </source>
</evidence>
<accession>A0A1J6JRD4</accession>
<evidence type="ECO:0000313" key="5">
    <source>
        <dbReference type="EMBL" id="OIT19766.1"/>
    </source>
</evidence>
<proteinExistence type="predicted"/>
<dbReference type="GO" id="GO:0005886">
    <property type="term" value="C:plasma membrane"/>
    <property type="evidence" value="ECO:0007669"/>
    <property type="project" value="TreeGrafter"/>
</dbReference>
<dbReference type="PANTHER" id="PTHR33021">
    <property type="entry name" value="BLUE COPPER PROTEIN"/>
    <property type="match status" value="1"/>
</dbReference>
<dbReference type="GO" id="GO:0046872">
    <property type="term" value="F:metal ion binding"/>
    <property type="evidence" value="ECO:0007669"/>
    <property type="project" value="UniProtKB-KW"/>
</dbReference>
<dbReference type="CDD" id="cd04216">
    <property type="entry name" value="Phytocyanin"/>
    <property type="match status" value="1"/>
</dbReference>
<organism evidence="5 6">
    <name type="scientific">Nicotiana attenuata</name>
    <name type="common">Coyote tobacco</name>
    <dbReference type="NCBI Taxonomy" id="49451"/>
    <lineage>
        <taxon>Eukaryota</taxon>
        <taxon>Viridiplantae</taxon>
        <taxon>Streptophyta</taxon>
        <taxon>Embryophyta</taxon>
        <taxon>Tracheophyta</taxon>
        <taxon>Spermatophyta</taxon>
        <taxon>Magnoliopsida</taxon>
        <taxon>eudicotyledons</taxon>
        <taxon>Gunneridae</taxon>
        <taxon>Pentapetalae</taxon>
        <taxon>asterids</taxon>
        <taxon>lamiids</taxon>
        <taxon>Solanales</taxon>
        <taxon>Solanaceae</taxon>
        <taxon>Nicotianoideae</taxon>
        <taxon>Nicotianeae</taxon>
        <taxon>Nicotiana</taxon>
    </lineage>
</organism>
<dbReference type="Gene3D" id="2.60.40.420">
    <property type="entry name" value="Cupredoxins - blue copper proteins"/>
    <property type="match status" value="1"/>
</dbReference>
<dbReference type="OMA" id="YSSKWFP"/>
<keyword evidence="2" id="KW-0325">Glycoprotein</keyword>
<dbReference type="EMBL" id="MJEQ01006284">
    <property type="protein sequence ID" value="OIT19766.1"/>
    <property type="molecule type" value="Genomic_DNA"/>
</dbReference>